<dbReference type="Proteomes" id="UP001175226">
    <property type="component" value="Unassembled WGS sequence"/>
</dbReference>
<proteinExistence type="predicted"/>
<protein>
    <submittedName>
        <fullName evidence="3">Uncharacterized protein</fullName>
    </submittedName>
</protein>
<keyword evidence="2" id="KW-0812">Transmembrane</keyword>
<feature type="region of interest" description="Disordered" evidence="1">
    <location>
        <begin position="144"/>
        <end position="192"/>
    </location>
</feature>
<feature type="compositionally biased region" description="Acidic residues" evidence="1">
    <location>
        <begin position="170"/>
        <end position="184"/>
    </location>
</feature>
<evidence type="ECO:0000256" key="2">
    <source>
        <dbReference type="SAM" id="Phobius"/>
    </source>
</evidence>
<organism evidence="3 4">
    <name type="scientific">Armillaria borealis</name>
    <dbReference type="NCBI Taxonomy" id="47425"/>
    <lineage>
        <taxon>Eukaryota</taxon>
        <taxon>Fungi</taxon>
        <taxon>Dikarya</taxon>
        <taxon>Basidiomycota</taxon>
        <taxon>Agaricomycotina</taxon>
        <taxon>Agaricomycetes</taxon>
        <taxon>Agaricomycetidae</taxon>
        <taxon>Agaricales</taxon>
        <taxon>Marasmiineae</taxon>
        <taxon>Physalacriaceae</taxon>
        <taxon>Armillaria</taxon>
    </lineage>
</organism>
<dbReference type="AlphaFoldDB" id="A0AA39MHT2"/>
<gene>
    <name evidence="3" type="ORF">EV421DRAFT_1909461</name>
</gene>
<reference evidence="3" key="1">
    <citation type="submission" date="2023-06" db="EMBL/GenBank/DDBJ databases">
        <authorList>
            <consortium name="Lawrence Berkeley National Laboratory"/>
            <person name="Ahrendt S."/>
            <person name="Sahu N."/>
            <person name="Indic B."/>
            <person name="Wong-Bajracharya J."/>
            <person name="Merenyi Z."/>
            <person name="Ke H.-M."/>
            <person name="Monk M."/>
            <person name="Kocsube S."/>
            <person name="Drula E."/>
            <person name="Lipzen A."/>
            <person name="Balint B."/>
            <person name="Henrissat B."/>
            <person name="Andreopoulos B."/>
            <person name="Martin F.M."/>
            <person name="Harder C.B."/>
            <person name="Rigling D."/>
            <person name="Ford K.L."/>
            <person name="Foster G.D."/>
            <person name="Pangilinan J."/>
            <person name="Papanicolaou A."/>
            <person name="Barry K."/>
            <person name="LaButti K."/>
            <person name="Viragh M."/>
            <person name="Koriabine M."/>
            <person name="Yan M."/>
            <person name="Riley R."/>
            <person name="Champramary S."/>
            <person name="Plett K.L."/>
            <person name="Tsai I.J."/>
            <person name="Slot J."/>
            <person name="Sipos G."/>
            <person name="Plett J."/>
            <person name="Nagy L.G."/>
            <person name="Grigoriev I.V."/>
        </authorList>
    </citation>
    <scope>NUCLEOTIDE SEQUENCE</scope>
    <source>
        <strain evidence="3">FPL87.14</strain>
    </source>
</reference>
<evidence type="ECO:0000256" key="1">
    <source>
        <dbReference type="SAM" id="MobiDB-lite"/>
    </source>
</evidence>
<feature type="compositionally biased region" description="Basic and acidic residues" evidence="1">
    <location>
        <begin position="768"/>
        <end position="784"/>
    </location>
</feature>
<feature type="compositionally biased region" description="Low complexity" evidence="1">
    <location>
        <begin position="406"/>
        <end position="416"/>
    </location>
</feature>
<keyword evidence="4" id="KW-1185">Reference proteome</keyword>
<comment type="caution">
    <text evidence="3">The sequence shown here is derived from an EMBL/GenBank/DDBJ whole genome shotgun (WGS) entry which is preliminary data.</text>
</comment>
<keyword evidence="2" id="KW-0472">Membrane</keyword>
<feature type="region of interest" description="Disordered" evidence="1">
    <location>
        <begin position="743"/>
        <end position="791"/>
    </location>
</feature>
<sequence length="953" mass="105810">MSDWPLELISLSRLLDPKIPLELADGTCILTSPRSSELLEVIATQFKSSPGLFSDAYGDSPVLSILDSILSTVAALRAISDMSMNDIPRPITPFWSLLFQSLVITCYEKSYILHVSTIGKCVVCFTKTIGPKLRRIGWPRLASASNDPSSITERHAAESDHRESGCSISDGDESLSECSDEDPSCESLETSTQPTSANIPVEARVLSHWRQPDCVALPFLCIADEENIIPLIRSTIYQRYTWGISEPVVGMILSETGCIGRVVMGWTDEPSDSDYALVSCFFFVTGYTLPKPRIRIAYSDGRCPNSSLGIYDLTDPVSTIQLAQFILSLRQHVETIVSKLSNPTFRPILWRSDSIQMDEDQSGPDDGGDRGIHIWLCGIPSPRGDSVSDLSPMFDITEMSMHLEFSQRSASTSQSSLKPPIDAKQRHTSHGTLTVSSASTRSKAASVMAKVPEAGIADGDPLIIRSFLYDRNAFSVARIPLIKIEATRLEAFMEEEDGPALLYKDNDRGISDAQNEEVTVMARFYDDLTQYQKPSWDNPPAVDVTVQRILGLFHHQLADMDSTTNEYPTLDPSLTEIIASSFSFLLYVSVGGFAKGLAYKPNETEARYCWDLLLYISFVVSGEVVSQRLLVERHLSLPRNAALDLVSGDAESLTALEQQARAFVLLCMQAEGIAFSQHEAKDPVVIQARNAVNNAYEYANLTSALKSNSNAADVIKTRAQQEPDIAKCDAFLAFPLSISNSIPKRNRPEPLVQGWDNLKQPSQDDQPDEPRKVLEKPVETDPQQKQRMKSPFVTNASETQTFDLTETELAKIVEENLLGKHLLAVLIGEYKKPDEEDGKAMNQCKLHLVSAVMHLKSLGITRYPVFGLATNGTVGALLCFYHFMTFLLRLRRWSDEQLKKHQVRILENADAFLPDRSWTRKAQKEAAKKVLVDTTGKIGEDVEIVEQFAEMKV</sequence>
<dbReference type="EMBL" id="JAUEPT010000072">
    <property type="protein sequence ID" value="KAK0434343.1"/>
    <property type="molecule type" value="Genomic_DNA"/>
</dbReference>
<evidence type="ECO:0000313" key="3">
    <source>
        <dbReference type="EMBL" id="KAK0434343.1"/>
    </source>
</evidence>
<keyword evidence="2" id="KW-1133">Transmembrane helix</keyword>
<evidence type="ECO:0000313" key="4">
    <source>
        <dbReference type="Proteomes" id="UP001175226"/>
    </source>
</evidence>
<feature type="region of interest" description="Disordered" evidence="1">
    <location>
        <begin position="405"/>
        <end position="437"/>
    </location>
</feature>
<feature type="transmembrane region" description="Helical" evidence="2">
    <location>
        <begin position="865"/>
        <end position="890"/>
    </location>
</feature>
<accession>A0AA39MHT2</accession>
<feature type="compositionally biased region" description="Basic and acidic residues" evidence="1">
    <location>
        <begin position="152"/>
        <end position="164"/>
    </location>
</feature>
<name>A0AA39MHT2_9AGAR</name>